<dbReference type="EMBL" id="FP929003">
    <property type="protein sequence ID" value="CBK43669.1"/>
    <property type="molecule type" value="Genomic_DNA"/>
</dbReference>
<dbReference type="HOGENOM" id="CLU_1479504_0_0_0"/>
<gene>
    <name evidence="1" type="ORF">NIDE4000</name>
</gene>
<reference evidence="1 2" key="1">
    <citation type="journal article" date="2010" name="Proc. Natl. Acad. Sci. U.S.A.">
        <title>A Nitrospira metagenome illuminates the physiology and evolution of globally important nitrite-oxidizing bacteria.</title>
        <authorList>
            <person name="Lucker S."/>
            <person name="Wagner M."/>
            <person name="Maixner F."/>
            <person name="Pelletier E."/>
            <person name="Koch H."/>
            <person name="Vacherie B."/>
            <person name="Rattei T."/>
            <person name="Sinninghe Damste J."/>
            <person name="Spieck E."/>
            <person name="Le Paslier D."/>
            <person name="Daims H."/>
        </authorList>
    </citation>
    <scope>NUCLEOTIDE SEQUENCE [LARGE SCALE GENOMIC DNA]</scope>
</reference>
<keyword evidence="2" id="KW-1185">Reference proteome</keyword>
<protein>
    <submittedName>
        <fullName evidence="1">Uncharacterized protein</fullName>
    </submittedName>
</protein>
<organism evidence="1 2">
    <name type="scientific">Nitrospira defluvii</name>
    <dbReference type="NCBI Taxonomy" id="330214"/>
    <lineage>
        <taxon>Bacteria</taxon>
        <taxon>Pseudomonadati</taxon>
        <taxon>Nitrospirota</taxon>
        <taxon>Nitrospiria</taxon>
        <taxon>Nitrospirales</taxon>
        <taxon>Nitrospiraceae</taxon>
        <taxon>Nitrospira</taxon>
    </lineage>
</organism>
<name>D8P837_9BACT</name>
<evidence type="ECO:0000313" key="1">
    <source>
        <dbReference type="EMBL" id="CBK43669.1"/>
    </source>
</evidence>
<sequence>MRDAGARKLVSVPSGDALIPHRWIALPGQPSYVAAMTTLRTVETQIAEAQRACLVNESDRLQADRLEAETNLLHITDRLHMDLQDLLSPAVTGFVRYTLNSLVAFLQWQLILSNSSLMVQNTGFSSSALPLRSTIDAVLALDLRSAFSLLIASAQVSQAITSAEASELLSGKLLSMSNPTAK</sequence>
<dbReference type="AlphaFoldDB" id="D8P837"/>
<evidence type="ECO:0000313" key="2">
    <source>
        <dbReference type="Proteomes" id="UP000001660"/>
    </source>
</evidence>
<dbReference type="STRING" id="330214.NIDE4000"/>
<dbReference type="KEGG" id="nde:NIDE4000"/>
<proteinExistence type="predicted"/>
<dbReference type="Proteomes" id="UP000001660">
    <property type="component" value="Chromosome"/>
</dbReference>
<accession>D8P837</accession>